<accession>A0A8H6JC34</accession>
<feature type="domain" description="DUF6546" evidence="1">
    <location>
        <begin position="236"/>
        <end position="438"/>
    </location>
</feature>
<evidence type="ECO:0000259" key="1">
    <source>
        <dbReference type="Pfam" id="PF20183"/>
    </source>
</evidence>
<sequence>MSNARPSWNRLPAEIRNQVLSILPDLGCDCSLLATVSLEWQSVFEPLNFAEITSTPSRLSDASSEAILFRHRSQIRYIWYRIELQDADSPSDTQHWFKYLGFHPDTRRGECPSVRHEQGIPIDDSGHGWVAGSQTVLPDESAIEKIFATILMMRPFEDAELEVLWWDSLPTVPAISVVLLRQQTRRRWKMIPLTIMLWRFPNLQELYYEPWREWYDEIQKIKDKDYPILFESLHVTKLSRLNIFENFNESYPQNIFGVECSAIRVSNPAVSHELARTSLKLTTLSASFMADASYFFEATNMNSSWKWDNLTHLALTSRVLVDDQDAASTAGISDMLRGAAAAALRMPKLETMELWTGRCGLAMLFRYQKARGMQPAIITVRGTFDLALDPAVTKAWDAVASRDRGGEVVCQSSLIDPRTILSQGDAICQLGLSIEVIRPVSLQQILHEHHLRGRQTNE</sequence>
<dbReference type="EMBL" id="WIGN01000088">
    <property type="protein sequence ID" value="KAF6810342.1"/>
    <property type="molecule type" value="Genomic_DNA"/>
</dbReference>
<dbReference type="InterPro" id="IPR046676">
    <property type="entry name" value="DUF6546"/>
</dbReference>
<protein>
    <recommendedName>
        <fullName evidence="1">DUF6546 domain-containing protein</fullName>
    </recommendedName>
</protein>
<gene>
    <name evidence="2" type="ORF">CSOJ01_06413</name>
</gene>
<evidence type="ECO:0000313" key="3">
    <source>
        <dbReference type="Proteomes" id="UP000652219"/>
    </source>
</evidence>
<evidence type="ECO:0000313" key="2">
    <source>
        <dbReference type="EMBL" id="KAF6810342.1"/>
    </source>
</evidence>
<dbReference type="Proteomes" id="UP000652219">
    <property type="component" value="Unassembled WGS sequence"/>
</dbReference>
<organism evidence="2 3">
    <name type="scientific">Colletotrichum sojae</name>
    <dbReference type="NCBI Taxonomy" id="2175907"/>
    <lineage>
        <taxon>Eukaryota</taxon>
        <taxon>Fungi</taxon>
        <taxon>Dikarya</taxon>
        <taxon>Ascomycota</taxon>
        <taxon>Pezizomycotina</taxon>
        <taxon>Sordariomycetes</taxon>
        <taxon>Hypocreomycetidae</taxon>
        <taxon>Glomerellales</taxon>
        <taxon>Glomerellaceae</taxon>
        <taxon>Colletotrichum</taxon>
        <taxon>Colletotrichum orchidearum species complex</taxon>
    </lineage>
</organism>
<dbReference type="AlphaFoldDB" id="A0A8H6JC34"/>
<dbReference type="Pfam" id="PF20183">
    <property type="entry name" value="DUF6546"/>
    <property type="match status" value="1"/>
</dbReference>
<proteinExistence type="predicted"/>
<reference evidence="2 3" key="1">
    <citation type="journal article" date="2020" name="Phytopathology">
        <title>Genome Sequence Resources of Colletotrichum truncatum, C. plurivorum, C. musicola, and C. sojae: Four Species Pathogenic to Soybean (Glycine max).</title>
        <authorList>
            <person name="Rogerio F."/>
            <person name="Boufleur T.R."/>
            <person name="Ciampi-Guillardi M."/>
            <person name="Sukno S.A."/>
            <person name="Thon M.R."/>
            <person name="Massola Junior N.S."/>
            <person name="Baroncelli R."/>
        </authorList>
    </citation>
    <scope>NUCLEOTIDE SEQUENCE [LARGE SCALE GENOMIC DNA]</scope>
    <source>
        <strain evidence="2 3">LFN0009</strain>
    </source>
</reference>
<comment type="caution">
    <text evidence="2">The sequence shown here is derived from an EMBL/GenBank/DDBJ whole genome shotgun (WGS) entry which is preliminary data.</text>
</comment>
<name>A0A8H6JC34_9PEZI</name>
<keyword evidence="3" id="KW-1185">Reference proteome</keyword>